<keyword evidence="3 4" id="KW-0472">Membrane</keyword>
<evidence type="ECO:0000256" key="4">
    <source>
        <dbReference type="SAM" id="Phobius"/>
    </source>
</evidence>
<dbReference type="EMBL" id="QFOT01000017">
    <property type="protein sequence ID" value="PZP56720.1"/>
    <property type="molecule type" value="Genomic_DNA"/>
</dbReference>
<dbReference type="SUPFAM" id="SSF56519">
    <property type="entry name" value="Penicillin binding protein dimerisation domain"/>
    <property type="match status" value="1"/>
</dbReference>
<comment type="subcellular location">
    <subcellularLocation>
        <location evidence="1">Membrane</location>
    </subcellularLocation>
</comment>
<comment type="caution">
    <text evidence="7">The sequence shown here is derived from an EMBL/GenBank/DDBJ whole genome shotgun (WGS) entry which is preliminary data.</text>
</comment>
<evidence type="ECO:0000259" key="6">
    <source>
        <dbReference type="Pfam" id="PF03717"/>
    </source>
</evidence>
<evidence type="ECO:0000256" key="1">
    <source>
        <dbReference type="ARBA" id="ARBA00004370"/>
    </source>
</evidence>
<keyword evidence="2" id="KW-0645">Protease</keyword>
<evidence type="ECO:0000256" key="2">
    <source>
        <dbReference type="ARBA" id="ARBA00022645"/>
    </source>
</evidence>
<dbReference type="Gene3D" id="1.10.150.770">
    <property type="match status" value="1"/>
</dbReference>
<evidence type="ECO:0000313" key="7">
    <source>
        <dbReference type="EMBL" id="PZP56720.1"/>
    </source>
</evidence>
<dbReference type="InterPro" id="IPR036138">
    <property type="entry name" value="PBP_dimer_sf"/>
</dbReference>
<dbReference type="SUPFAM" id="SSF56601">
    <property type="entry name" value="beta-lactamase/transpeptidase-like"/>
    <property type="match status" value="1"/>
</dbReference>
<sequence>MSRKSPFGKLSMRIAGEKSSSLDQARGRIVLIVALFMGVYILIAARLVDATIIQGYFSNHEETERPESAKDTKQKRRGDIVDRNGVMLAASLKTASLYADQKRITDPVAAAKALSAIFPDMRYGDLLKKVQGDKRFVWIRRNLTPSEQRRILEIGDPGLAFEYDFRRVYPQGKMTSHIVGYTDTDGKGIAGIEHSFNKLLTSSSDPLKLTMDIRLQHIMKRELQKAITDFTAIGGAGIIMDVNTGEVLASVSLPDFDPHETKIDISDSKRFNRATLGVYELGSTFKVFTAAAVLEKDHITMSKTFDASRPLKRGRFTITDYHPEKRALTLPETFMVSSNIGTALMAEEVGTAGMKNLYRDLGFMEKADFEIDELGKPIIPNPWREINTLTASYGHGIAVSPLQLISGVSSIANGGFLIKPTIIKKDEKDIKKSEIRIISKETSLKMRQLLRLVVTDGTARKADVKGYMVGGKTGTSDKNFNGRYAKDRRMSSFVGVFPVNDPKYAVLITVDEPHGNKSSYGYATAGWVAAPAAARVISSIGPLLNMKTDMDAPDLAEPLRPFLHEKVAEH</sequence>
<dbReference type="GO" id="GO:0005886">
    <property type="term" value="C:plasma membrane"/>
    <property type="evidence" value="ECO:0007669"/>
    <property type="project" value="TreeGrafter"/>
</dbReference>
<feature type="domain" description="Penicillin-binding protein transpeptidase" evidence="5">
    <location>
        <begin position="236"/>
        <end position="525"/>
    </location>
</feature>
<gene>
    <name evidence="7" type="ORF">DI586_02825</name>
</gene>
<dbReference type="InterPro" id="IPR001460">
    <property type="entry name" value="PCN-bd_Tpept"/>
</dbReference>
<dbReference type="Gene3D" id="3.30.450.330">
    <property type="match status" value="1"/>
</dbReference>
<evidence type="ECO:0000256" key="3">
    <source>
        <dbReference type="ARBA" id="ARBA00023136"/>
    </source>
</evidence>
<feature type="domain" description="Penicillin-binding protein dimerisation" evidence="6">
    <location>
        <begin position="76"/>
        <end position="185"/>
    </location>
</feature>
<keyword evidence="2" id="KW-0121">Carboxypeptidase</keyword>
<accession>A0A2W5FSE8</accession>
<dbReference type="Pfam" id="PF03717">
    <property type="entry name" value="PBP_dimer"/>
    <property type="match status" value="1"/>
</dbReference>
<keyword evidence="4" id="KW-1133">Transmembrane helix</keyword>
<dbReference type="Proteomes" id="UP000249739">
    <property type="component" value="Unassembled WGS sequence"/>
</dbReference>
<feature type="transmembrane region" description="Helical" evidence="4">
    <location>
        <begin position="29"/>
        <end position="48"/>
    </location>
</feature>
<evidence type="ECO:0000259" key="5">
    <source>
        <dbReference type="Pfam" id="PF00905"/>
    </source>
</evidence>
<dbReference type="GO" id="GO:0071555">
    <property type="term" value="P:cell wall organization"/>
    <property type="evidence" value="ECO:0007669"/>
    <property type="project" value="TreeGrafter"/>
</dbReference>
<evidence type="ECO:0000313" key="8">
    <source>
        <dbReference type="Proteomes" id="UP000249739"/>
    </source>
</evidence>
<organism evidence="7 8">
    <name type="scientific">Micavibrio aeruginosavorus</name>
    <dbReference type="NCBI Taxonomy" id="349221"/>
    <lineage>
        <taxon>Bacteria</taxon>
        <taxon>Pseudomonadati</taxon>
        <taxon>Bdellovibrionota</taxon>
        <taxon>Bdellovibrionia</taxon>
        <taxon>Bdellovibrionales</taxon>
        <taxon>Pseudobdellovibrionaceae</taxon>
        <taxon>Micavibrio</taxon>
    </lineage>
</organism>
<keyword evidence="4" id="KW-0812">Transmembrane</keyword>
<dbReference type="InterPro" id="IPR005311">
    <property type="entry name" value="PBP_dimer"/>
</dbReference>
<reference evidence="7 8" key="1">
    <citation type="submission" date="2017-08" db="EMBL/GenBank/DDBJ databases">
        <title>Infants hospitalized years apart are colonized by the same room-sourced microbial strains.</title>
        <authorList>
            <person name="Brooks B."/>
            <person name="Olm M.R."/>
            <person name="Firek B.A."/>
            <person name="Baker R."/>
            <person name="Thomas B.C."/>
            <person name="Morowitz M.J."/>
            <person name="Banfield J.F."/>
        </authorList>
    </citation>
    <scope>NUCLEOTIDE SEQUENCE [LARGE SCALE GENOMIC DNA]</scope>
    <source>
        <strain evidence="7">S2_006_000_R2_64</strain>
    </source>
</reference>
<protein>
    <submittedName>
        <fullName evidence="7">Penicillin-binding protein 2</fullName>
    </submittedName>
</protein>
<dbReference type="Gene3D" id="3.90.1310.10">
    <property type="entry name" value="Penicillin-binding protein 2a (Domain 2)"/>
    <property type="match status" value="1"/>
</dbReference>
<proteinExistence type="predicted"/>
<dbReference type="GO" id="GO:0008658">
    <property type="term" value="F:penicillin binding"/>
    <property type="evidence" value="ECO:0007669"/>
    <property type="project" value="InterPro"/>
</dbReference>
<dbReference type="PANTHER" id="PTHR30627">
    <property type="entry name" value="PEPTIDOGLYCAN D,D-TRANSPEPTIDASE"/>
    <property type="match status" value="1"/>
</dbReference>
<dbReference type="AlphaFoldDB" id="A0A2W5FSE8"/>
<name>A0A2W5FSE8_9BACT</name>
<dbReference type="Gene3D" id="3.40.710.10">
    <property type="entry name" value="DD-peptidase/beta-lactamase superfamily"/>
    <property type="match status" value="1"/>
</dbReference>
<dbReference type="InterPro" id="IPR012338">
    <property type="entry name" value="Beta-lactam/transpept-like"/>
</dbReference>
<dbReference type="PANTHER" id="PTHR30627:SF1">
    <property type="entry name" value="PEPTIDOGLYCAN D,D-TRANSPEPTIDASE FTSI"/>
    <property type="match status" value="1"/>
</dbReference>
<dbReference type="Pfam" id="PF00905">
    <property type="entry name" value="Transpeptidase"/>
    <property type="match status" value="1"/>
</dbReference>
<keyword evidence="2" id="KW-0378">Hydrolase</keyword>
<dbReference type="InterPro" id="IPR050515">
    <property type="entry name" value="Beta-lactam/transpept"/>
</dbReference>
<dbReference type="GO" id="GO:0004180">
    <property type="term" value="F:carboxypeptidase activity"/>
    <property type="evidence" value="ECO:0007669"/>
    <property type="project" value="UniProtKB-KW"/>
</dbReference>